<evidence type="ECO:0000256" key="1">
    <source>
        <dbReference type="SAM" id="MobiDB-lite"/>
    </source>
</evidence>
<evidence type="ECO:0000313" key="2">
    <source>
        <dbReference type="EMBL" id="CNT74534.1"/>
    </source>
</evidence>
<accession>A0A655BTJ2</accession>
<protein>
    <submittedName>
        <fullName evidence="2">Uncharacterized protein</fullName>
    </submittedName>
</protein>
<dbReference type="EMBL" id="CQPA01000004">
    <property type="protein sequence ID" value="CNT74534.1"/>
    <property type="molecule type" value="Genomic_DNA"/>
</dbReference>
<evidence type="ECO:0000313" key="3">
    <source>
        <dbReference type="Proteomes" id="UP000041314"/>
    </source>
</evidence>
<dbReference type="Proteomes" id="UP000041314">
    <property type="component" value="Unassembled WGS sequence"/>
</dbReference>
<organism evidence="2 3">
    <name type="scientific">Salmonella enterica subsp. enterica serovar Bovismorbificans</name>
    <dbReference type="NCBI Taxonomy" id="58097"/>
    <lineage>
        <taxon>Bacteria</taxon>
        <taxon>Pseudomonadati</taxon>
        <taxon>Pseudomonadota</taxon>
        <taxon>Gammaproteobacteria</taxon>
        <taxon>Enterobacterales</taxon>
        <taxon>Enterobacteriaceae</taxon>
        <taxon>Salmonella</taxon>
    </lineage>
</organism>
<gene>
    <name evidence="2" type="ORF">ERS008198_00894</name>
</gene>
<reference evidence="2 3" key="1">
    <citation type="submission" date="2015-03" db="EMBL/GenBank/DDBJ databases">
        <authorList>
            <consortium name="Pathogen Informatics"/>
        </authorList>
    </citation>
    <scope>NUCLEOTIDE SEQUENCE [LARGE SCALE GENOMIC DNA]</scope>
    <source>
        <strain evidence="2 3">A1104</strain>
    </source>
</reference>
<sequence length="194" mass="20790">MIFFAVTWLTIPAIRSETGPRVPNCHAPLWKRNGRMKSTPLILLSGIQALPPFNTPCPPASNPCPCAAEKATCAYSEPSRSVIFQSGGSNGWKTISDCFGHQACPRRRSPSQRPFSRTGPIAPARRSPLNWNRVGSRPSTLKLMVEGGSMLPLVNMVFPASRDSAPCSDGIVASRTQTIGLFSASLGDVTVIAP</sequence>
<proteinExistence type="predicted"/>
<feature type="region of interest" description="Disordered" evidence="1">
    <location>
        <begin position="105"/>
        <end position="128"/>
    </location>
</feature>
<name>A0A655BTJ2_SALET</name>
<dbReference type="AlphaFoldDB" id="A0A655BTJ2"/>